<reference evidence="6 7" key="1">
    <citation type="submission" date="2015-05" db="EMBL/GenBank/DDBJ databases">
        <title>Genome sequencing and analysis of members of genus Stenotrophomonas.</title>
        <authorList>
            <person name="Patil P.P."/>
            <person name="Midha S."/>
            <person name="Patil P.B."/>
        </authorList>
    </citation>
    <scope>NUCLEOTIDE SEQUENCE [LARGE SCALE GENOMIC DNA]</scope>
    <source>
        <strain evidence="6 7">DSM 21858</strain>
    </source>
</reference>
<evidence type="ECO:0000256" key="1">
    <source>
        <dbReference type="ARBA" id="ARBA00010641"/>
    </source>
</evidence>
<dbReference type="PATRIC" id="fig|344882.3.peg.91"/>
<dbReference type="InterPro" id="IPR013324">
    <property type="entry name" value="RNA_pol_sigma_r3/r4-like"/>
</dbReference>
<feature type="domain" description="RNA polymerase sigma-70 ECF-like HTH" evidence="5">
    <location>
        <begin position="20"/>
        <end position="197"/>
    </location>
</feature>
<dbReference type="GO" id="GO:0016987">
    <property type="term" value="F:sigma factor activity"/>
    <property type="evidence" value="ECO:0007669"/>
    <property type="project" value="UniProtKB-KW"/>
</dbReference>
<protein>
    <recommendedName>
        <fullName evidence="5">RNA polymerase sigma-70 ECF-like HTH domain-containing protein</fullName>
    </recommendedName>
</protein>
<comment type="similarity">
    <text evidence="1">Belongs to the sigma-70 factor family. ECF subfamily.</text>
</comment>
<dbReference type="InterPro" id="IPR036388">
    <property type="entry name" value="WH-like_DNA-bd_sf"/>
</dbReference>
<accession>A0A0R0D1W5</accession>
<dbReference type="Gene3D" id="1.10.1740.10">
    <property type="match status" value="1"/>
</dbReference>
<evidence type="ECO:0000256" key="2">
    <source>
        <dbReference type="ARBA" id="ARBA00023015"/>
    </source>
</evidence>
<comment type="caution">
    <text evidence="6">The sequence shown here is derived from an EMBL/GenBank/DDBJ whole genome shotgun (WGS) entry which is preliminary data.</text>
</comment>
<organism evidence="6 7">
    <name type="scientific">Pseudoxanthomonas dokdonensis</name>
    <dbReference type="NCBI Taxonomy" id="344882"/>
    <lineage>
        <taxon>Bacteria</taxon>
        <taxon>Pseudomonadati</taxon>
        <taxon>Pseudomonadota</taxon>
        <taxon>Gammaproteobacteria</taxon>
        <taxon>Lysobacterales</taxon>
        <taxon>Lysobacteraceae</taxon>
        <taxon>Pseudoxanthomonas</taxon>
    </lineage>
</organism>
<dbReference type="EMBL" id="LDJL01000001">
    <property type="protein sequence ID" value="KRG71972.1"/>
    <property type="molecule type" value="Genomic_DNA"/>
</dbReference>
<dbReference type="PANTHER" id="PTHR43133:SF39">
    <property type="entry name" value="SIMILAR TO RNA POLYMERASE SIGMA-E FACTOR"/>
    <property type="match status" value="1"/>
</dbReference>
<dbReference type="InterPro" id="IPR053812">
    <property type="entry name" value="HTH_Sigma70_ECF-like"/>
</dbReference>
<dbReference type="AlphaFoldDB" id="A0A0R0D1W5"/>
<dbReference type="Gene3D" id="1.10.10.10">
    <property type="entry name" value="Winged helix-like DNA-binding domain superfamily/Winged helix DNA-binding domain"/>
    <property type="match status" value="1"/>
</dbReference>
<gene>
    <name evidence="6" type="ORF">ABB29_00440</name>
</gene>
<sequence length="212" mass="23610">MGASDSSAFDATGNDAVLGTVTRLLVDADAGDKDVWGKIYGLLYQDLHRIARSHVRQQRKSAISPTSLVSETWLRLARTEVAAESRAHLVSLIARAMRYVLIDETRRLLRSKRGGDLQFVSLEEHHDPVNDPQLEQLLALDKALDALAGVDERLAKMVELRYFGGLDVKEIADVLKVTERTVRRDWRKARAFLYSQLGSDDGGALEDLNAEP</sequence>
<keyword evidence="7" id="KW-1185">Reference proteome</keyword>
<dbReference type="InterPro" id="IPR014284">
    <property type="entry name" value="RNA_pol_sigma-70_dom"/>
</dbReference>
<dbReference type="InterPro" id="IPR013325">
    <property type="entry name" value="RNA_pol_sigma_r2"/>
</dbReference>
<dbReference type="Pfam" id="PF07638">
    <property type="entry name" value="Sigma70_ECF"/>
    <property type="match status" value="1"/>
</dbReference>
<dbReference type="SUPFAM" id="SSF88946">
    <property type="entry name" value="Sigma2 domain of RNA polymerase sigma factors"/>
    <property type="match status" value="1"/>
</dbReference>
<dbReference type="NCBIfam" id="TIGR02937">
    <property type="entry name" value="sigma70-ECF"/>
    <property type="match status" value="1"/>
</dbReference>
<evidence type="ECO:0000313" key="6">
    <source>
        <dbReference type="EMBL" id="KRG71972.1"/>
    </source>
</evidence>
<proteinExistence type="inferred from homology"/>
<dbReference type="STRING" id="344882.ABB29_00440"/>
<evidence type="ECO:0000259" key="5">
    <source>
        <dbReference type="Pfam" id="PF07638"/>
    </source>
</evidence>
<dbReference type="InterPro" id="IPR039425">
    <property type="entry name" value="RNA_pol_sigma-70-like"/>
</dbReference>
<keyword evidence="2" id="KW-0805">Transcription regulation</keyword>
<evidence type="ECO:0000256" key="3">
    <source>
        <dbReference type="ARBA" id="ARBA00023082"/>
    </source>
</evidence>
<keyword evidence="4" id="KW-0804">Transcription</keyword>
<evidence type="ECO:0000256" key="4">
    <source>
        <dbReference type="ARBA" id="ARBA00023163"/>
    </source>
</evidence>
<name>A0A0R0D1W5_9GAMM</name>
<dbReference type="InterPro" id="IPR011517">
    <property type="entry name" value="RNA_pol_sigma70_ECF-like"/>
</dbReference>
<dbReference type="Proteomes" id="UP000052052">
    <property type="component" value="Unassembled WGS sequence"/>
</dbReference>
<evidence type="ECO:0000313" key="7">
    <source>
        <dbReference type="Proteomes" id="UP000052052"/>
    </source>
</evidence>
<dbReference type="GO" id="GO:0006352">
    <property type="term" value="P:DNA-templated transcription initiation"/>
    <property type="evidence" value="ECO:0007669"/>
    <property type="project" value="InterPro"/>
</dbReference>
<dbReference type="NCBIfam" id="TIGR02999">
    <property type="entry name" value="Sig-70_X6"/>
    <property type="match status" value="1"/>
</dbReference>
<keyword evidence="3" id="KW-0731">Sigma factor</keyword>
<dbReference type="SUPFAM" id="SSF88659">
    <property type="entry name" value="Sigma3 and sigma4 domains of RNA polymerase sigma factors"/>
    <property type="match status" value="1"/>
</dbReference>
<dbReference type="PANTHER" id="PTHR43133">
    <property type="entry name" value="RNA POLYMERASE ECF-TYPE SIGMA FACTO"/>
    <property type="match status" value="1"/>
</dbReference>